<evidence type="ECO:0000259" key="2">
    <source>
        <dbReference type="Pfam" id="PF13690"/>
    </source>
</evidence>
<evidence type="ECO:0000256" key="1">
    <source>
        <dbReference type="ARBA" id="ARBA00022500"/>
    </source>
</evidence>
<accession>A0A511YZQ0</accession>
<proteinExistence type="predicted"/>
<dbReference type="InterPro" id="IPR028051">
    <property type="entry name" value="CheX-like_dom"/>
</dbReference>
<dbReference type="OrthoDB" id="5402373at2"/>
<protein>
    <recommendedName>
        <fullName evidence="2">Chemotaxis phosphatase CheX-like domain-containing protein</fullName>
    </recommendedName>
</protein>
<dbReference type="RefSeq" id="WP_052114000.1">
    <property type="nucleotide sequence ID" value="NZ_BJYK01000008.1"/>
</dbReference>
<sequence length="155" mass="16600">MSFEIDVQAFEGTDPVYDIASEVFAAMIDGEPGFVRPWEGAPPAPVDELFAWVDVTGPMNGRVLLSTETTTAVEVTRALLGLAPDEPVVHADIVDALGEVANVVGGNVKSLGPDHSVLTLPEVTKERPTTEGGLLHTLSLDWRGRLLVLSLWMLP</sequence>
<reference evidence="3 4" key="1">
    <citation type="submission" date="2019-07" db="EMBL/GenBank/DDBJ databases">
        <title>Whole genome shotgun sequence of Actinotalea fermentans NBRC 105374.</title>
        <authorList>
            <person name="Hosoyama A."/>
            <person name="Uohara A."/>
            <person name="Ohji S."/>
            <person name="Ichikawa N."/>
        </authorList>
    </citation>
    <scope>NUCLEOTIDE SEQUENCE [LARGE SCALE GENOMIC DNA]</scope>
    <source>
        <strain evidence="3 4">NBRC 105374</strain>
    </source>
</reference>
<dbReference type="Proteomes" id="UP000321484">
    <property type="component" value="Unassembled WGS sequence"/>
</dbReference>
<feature type="domain" description="Chemotaxis phosphatase CheX-like" evidence="2">
    <location>
        <begin position="51"/>
        <end position="127"/>
    </location>
</feature>
<organism evidence="3 4">
    <name type="scientific">Actinotalea fermentans</name>
    <dbReference type="NCBI Taxonomy" id="43671"/>
    <lineage>
        <taxon>Bacteria</taxon>
        <taxon>Bacillati</taxon>
        <taxon>Actinomycetota</taxon>
        <taxon>Actinomycetes</taxon>
        <taxon>Micrococcales</taxon>
        <taxon>Cellulomonadaceae</taxon>
        <taxon>Actinotalea</taxon>
    </lineage>
</organism>
<dbReference type="Gene3D" id="3.40.1550.10">
    <property type="entry name" value="CheC-like"/>
    <property type="match status" value="1"/>
</dbReference>
<dbReference type="Pfam" id="PF13690">
    <property type="entry name" value="CheX"/>
    <property type="match status" value="1"/>
</dbReference>
<evidence type="ECO:0000313" key="4">
    <source>
        <dbReference type="Proteomes" id="UP000321484"/>
    </source>
</evidence>
<keyword evidence="1" id="KW-0145">Chemotaxis</keyword>
<evidence type="ECO:0000313" key="3">
    <source>
        <dbReference type="EMBL" id="GEN80596.1"/>
    </source>
</evidence>
<comment type="caution">
    <text evidence="3">The sequence shown here is derived from an EMBL/GenBank/DDBJ whole genome shotgun (WGS) entry which is preliminary data.</text>
</comment>
<dbReference type="InterPro" id="IPR028976">
    <property type="entry name" value="CheC-like_sf"/>
</dbReference>
<dbReference type="AlphaFoldDB" id="A0A511YZQ0"/>
<gene>
    <name evidence="3" type="ORF">AFE02nite_23300</name>
</gene>
<dbReference type="GO" id="GO:0006935">
    <property type="term" value="P:chemotaxis"/>
    <property type="evidence" value="ECO:0007669"/>
    <property type="project" value="UniProtKB-KW"/>
</dbReference>
<keyword evidence="4" id="KW-1185">Reference proteome</keyword>
<dbReference type="SUPFAM" id="SSF103039">
    <property type="entry name" value="CheC-like"/>
    <property type="match status" value="1"/>
</dbReference>
<name>A0A511YZQ0_9CELL</name>
<dbReference type="EMBL" id="BJYK01000008">
    <property type="protein sequence ID" value="GEN80596.1"/>
    <property type="molecule type" value="Genomic_DNA"/>
</dbReference>